<dbReference type="EMBL" id="LWDP01000033">
    <property type="protein sequence ID" value="ORD94099.1"/>
    <property type="molecule type" value="Genomic_DNA"/>
</dbReference>
<keyword evidence="2" id="KW-0732">Signal</keyword>
<dbReference type="VEuPathDB" id="MicrosporidiaDB:ECANGB1_2654"/>
<gene>
    <name evidence="3" type="ORF">ECANGB1_2654</name>
</gene>
<reference evidence="3 4" key="1">
    <citation type="journal article" date="2017" name="Environ. Microbiol.">
        <title>Decay of the glycolytic pathway and adaptation to intranuclear parasitism within Enterocytozoonidae microsporidia.</title>
        <authorList>
            <person name="Wiredu Boakye D."/>
            <person name="Jaroenlak P."/>
            <person name="Prachumwat A."/>
            <person name="Williams T.A."/>
            <person name="Bateman K.S."/>
            <person name="Itsathitphaisarn O."/>
            <person name="Sritunyalucksana K."/>
            <person name="Paszkiewicz K.H."/>
            <person name="Moore K.A."/>
            <person name="Stentiford G.D."/>
            <person name="Williams B.A."/>
        </authorList>
    </citation>
    <scope>NUCLEOTIDE SEQUENCE [LARGE SCALE GENOMIC DNA]</scope>
    <source>
        <strain evidence="3 4">GB1</strain>
    </source>
</reference>
<evidence type="ECO:0000256" key="1">
    <source>
        <dbReference type="SAM" id="MobiDB-lite"/>
    </source>
</evidence>
<feature type="compositionally biased region" description="Basic and acidic residues" evidence="1">
    <location>
        <begin position="20"/>
        <end position="30"/>
    </location>
</feature>
<feature type="compositionally biased region" description="Basic residues" evidence="1">
    <location>
        <begin position="59"/>
        <end position="69"/>
    </location>
</feature>
<feature type="chain" id="PRO_5013299364" evidence="2">
    <location>
        <begin position="17"/>
        <end position="76"/>
    </location>
</feature>
<evidence type="ECO:0000313" key="3">
    <source>
        <dbReference type="EMBL" id="ORD94099.1"/>
    </source>
</evidence>
<sequence length="76" mass="8988">MIKTALYVLLNLFVLASEEKKESEPGKVEPSEEPSTSEKLQQFQNQKKQHHHYQDGHKEKRKVIHHRRSNLTNKLL</sequence>
<dbReference type="AlphaFoldDB" id="A0A1Y1S6M0"/>
<name>A0A1Y1S6M0_9MICR</name>
<protein>
    <submittedName>
        <fullName evidence="3">Uncharacterized protein</fullName>
    </submittedName>
</protein>
<keyword evidence="4" id="KW-1185">Reference proteome</keyword>
<organism evidence="3 4">
    <name type="scientific">Enterospora canceri</name>
    <dbReference type="NCBI Taxonomy" id="1081671"/>
    <lineage>
        <taxon>Eukaryota</taxon>
        <taxon>Fungi</taxon>
        <taxon>Fungi incertae sedis</taxon>
        <taxon>Microsporidia</taxon>
        <taxon>Enterocytozoonidae</taxon>
        <taxon>Enterospora</taxon>
    </lineage>
</organism>
<feature type="region of interest" description="Disordered" evidence="1">
    <location>
        <begin position="20"/>
        <end position="76"/>
    </location>
</feature>
<proteinExistence type="predicted"/>
<feature type="signal peptide" evidence="2">
    <location>
        <begin position="1"/>
        <end position="16"/>
    </location>
</feature>
<comment type="caution">
    <text evidence="3">The sequence shown here is derived from an EMBL/GenBank/DDBJ whole genome shotgun (WGS) entry which is preliminary data.</text>
</comment>
<evidence type="ECO:0000256" key="2">
    <source>
        <dbReference type="SAM" id="SignalP"/>
    </source>
</evidence>
<dbReference type="Proteomes" id="UP000192639">
    <property type="component" value="Unassembled WGS sequence"/>
</dbReference>
<accession>A0A1Y1S6M0</accession>
<evidence type="ECO:0000313" key="4">
    <source>
        <dbReference type="Proteomes" id="UP000192639"/>
    </source>
</evidence>